<evidence type="ECO:0000313" key="2">
    <source>
        <dbReference type="Proteomes" id="UP000245626"/>
    </source>
</evidence>
<sequence length="217" mass="24147">MDGLLIDSEGIYTKVVNDILRPYGKEQTWAIKANLMGKPEREATYTLLSSLWPPSPDHPELQFSPDCPFTIDTFLADRNLNLEEEFSKVPPMPGAQRLVEHLERCGVPICVATGSKRRNFEIKTAHNGPLFSPFRDRIICGDDSRLSRGKPNPDVFLLAAREGLFAGEREGSETHQKLGSGWVDSIRELGEENDSKGFKGGEAQVLVFEDAKVGFGR</sequence>
<protein>
    <submittedName>
        <fullName evidence="1">HAD-like protein</fullName>
    </submittedName>
</protein>
<reference evidence="1 2" key="1">
    <citation type="journal article" date="2018" name="Mol. Biol. Evol.">
        <title>Broad Genomic Sampling Reveals a Smut Pathogenic Ancestry of the Fungal Clade Ustilaginomycotina.</title>
        <authorList>
            <person name="Kijpornyongpan T."/>
            <person name="Mondo S.J."/>
            <person name="Barry K."/>
            <person name="Sandor L."/>
            <person name="Lee J."/>
            <person name="Lipzen A."/>
            <person name="Pangilinan J."/>
            <person name="LaButti K."/>
            <person name="Hainaut M."/>
            <person name="Henrissat B."/>
            <person name="Grigoriev I.V."/>
            <person name="Spatafora J.W."/>
            <person name="Aime M.C."/>
        </authorList>
    </citation>
    <scope>NUCLEOTIDE SEQUENCE [LARGE SCALE GENOMIC DNA]</scope>
    <source>
        <strain evidence="1 2">SA 807</strain>
    </source>
</reference>
<keyword evidence="2" id="KW-1185">Reference proteome</keyword>
<dbReference type="EMBL" id="KZ820174">
    <property type="protein sequence ID" value="PWN48591.1"/>
    <property type="molecule type" value="Genomic_DNA"/>
</dbReference>
<gene>
    <name evidence="1" type="ORF">IE53DRAFT_347216</name>
</gene>
<proteinExistence type="predicted"/>
<organism evidence="1 2">
    <name type="scientific">Violaceomyces palustris</name>
    <dbReference type="NCBI Taxonomy" id="1673888"/>
    <lineage>
        <taxon>Eukaryota</taxon>
        <taxon>Fungi</taxon>
        <taxon>Dikarya</taxon>
        <taxon>Basidiomycota</taxon>
        <taxon>Ustilaginomycotina</taxon>
        <taxon>Ustilaginomycetes</taxon>
        <taxon>Violaceomycetales</taxon>
        <taxon>Violaceomycetaceae</taxon>
        <taxon>Violaceomyces</taxon>
    </lineage>
</organism>
<name>A0ACD0NS09_9BASI</name>
<dbReference type="Proteomes" id="UP000245626">
    <property type="component" value="Unassembled WGS sequence"/>
</dbReference>
<evidence type="ECO:0000313" key="1">
    <source>
        <dbReference type="EMBL" id="PWN48591.1"/>
    </source>
</evidence>
<accession>A0ACD0NS09</accession>